<dbReference type="AlphaFoldDB" id="A0A383BXR5"/>
<gene>
    <name evidence="1" type="ORF">METZ01_LOCUS476929</name>
</gene>
<evidence type="ECO:0000313" key="1">
    <source>
        <dbReference type="EMBL" id="SVE24075.1"/>
    </source>
</evidence>
<dbReference type="Pfam" id="PF07394">
    <property type="entry name" value="DUF1501"/>
    <property type="match status" value="1"/>
</dbReference>
<dbReference type="EMBL" id="UINC01203695">
    <property type="protein sequence ID" value="SVE24075.1"/>
    <property type="molecule type" value="Genomic_DNA"/>
</dbReference>
<feature type="non-terminal residue" evidence="1">
    <location>
        <position position="140"/>
    </location>
</feature>
<accession>A0A383BXR5</accession>
<dbReference type="InterPro" id="IPR006311">
    <property type="entry name" value="TAT_signal"/>
</dbReference>
<evidence type="ECO:0008006" key="2">
    <source>
        <dbReference type="Google" id="ProtNLM"/>
    </source>
</evidence>
<protein>
    <recommendedName>
        <fullName evidence="2">DUF1501 domain-containing protein</fullName>
    </recommendedName>
</protein>
<dbReference type="InterPro" id="IPR010869">
    <property type="entry name" value="DUF1501"/>
</dbReference>
<reference evidence="1" key="1">
    <citation type="submission" date="2018-05" db="EMBL/GenBank/DDBJ databases">
        <authorList>
            <person name="Lanie J.A."/>
            <person name="Ng W.-L."/>
            <person name="Kazmierczak K.M."/>
            <person name="Andrzejewski T.M."/>
            <person name="Davidsen T.M."/>
            <person name="Wayne K.J."/>
            <person name="Tettelin H."/>
            <person name="Glass J.I."/>
            <person name="Rusch D."/>
            <person name="Podicherti R."/>
            <person name="Tsui H.-C.T."/>
            <person name="Winkler M.E."/>
        </authorList>
    </citation>
    <scope>NUCLEOTIDE SEQUENCE</scope>
</reference>
<sequence length="140" mass="15656">MQASSYISRRELLEWSTWGLTGAALTSLVQAGPRPAISHFPARAKRVIHVVLMGGLSHIDSFDYKPELEKFHGKPLKYKERPATFFNKIGLIRKNDWAFRQHGQSGLWVSDLFPHLATCVDELAVVRSMVGTSANHTPAT</sequence>
<name>A0A383BXR5_9ZZZZ</name>
<organism evidence="1">
    <name type="scientific">marine metagenome</name>
    <dbReference type="NCBI Taxonomy" id="408172"/>
    <lineage>
        <taxon>unclassified sequences</taxon>
        <taxon>metagenomes</taxon>
        <taxon>ecological metagenomes</taxon>
    </lineage>
</organism>
<dbReference type="PROSITE" id="PS51318">
    <property type="entry name" value="TAT"/>
    <property type="match status" value="1"/>
</dbReference>
<proteinExistence type="predicted"/>